<gene>
    <name evidence="2" type="ORF">KSF_067900</name>
</gene>
<accession>A0A8J3N373</accession>
<comment type="caution">
    <text evidence="2">The sequence shown here is derived from an EMBL/GenBank/DDBJ whole genome shotgun (WGS) entry which is preliminary data.</text>
</comment>
<evidence type="ECO:0000313" key="3">
    <source>
        <dbReference type="Proteomes" id="UP000597444"/>
    </source>
</evidence>
<reference evidence="2" key="1">
    <citation type="submission" date="2020-10" db="EMBL/GenBank/DDBJ databases">
        <title>Taxonomic study of unclassified bacteria belonging to the class Ktedonobacteria.</title>
        <authorList>
            <person name="Yabe S."/>
            <person name="Wang C.M."/>
            <person name="Zheng Y."/>
            <person name="Sakai Y."/>
            <person name="Cavaletti L."/>
            <person name="Monciardini P."/>
            <person name="Donadio S."/>
        </authorList>
    </citation>
    <scope>NUCLEOTIDE SEQUENCE</scope>
    <source>
        <strain evidence="2">ID150040</strain>
    </source>
</reference>
<feature type="region of interest" description="Disordered" evidence="1">
    <location>
        <begin position="251"/>
        <end position="289"/>
    </location>
</feature>
<proteinExistence type="predicted"/>
<evidence type="ECO:0000256" key="1">
    <source>
        <dbReference type="SAM" id="MobiDB-lite"/>
    </source>
</evidence>
<sequence length="289" mass="33427">MSFTQDELQAFNTILNQRLTAQRREMERALDQRMGILRHEFEQRLVTLQQNLLRHLPQRLSESQSRLRDDLSQQLARQHEHMMETLRGDAAVEQQDQSQQFEDQIERALAAQLLAIEQLISQRTTVAEFTTVHSSEAQPDFESIEVQTEIPWEDLVEVVEKAMEQRLAALDESMQAMMKALERSLAEQLSALREELVHAQEQTFSSNIAYIQEIFASIEQLEHIVESMQVAMNANHTLLSNRLYHHQRLPFERAHPGGRSTTFPGSGKRTGITAPLPLLEEQENEHQQE</sequence>
<evidence type="ECO:0000313" key="2">
    <source>
        <dbReference type="EMBL" id="GHO96742.1"/>
    </source>
</evidence>
<protein>
    <submittedName>
        <fullName evidence="2">Uncharacterized protein</fullName>
    </submittedName>
</protein>
<dbReference type="AlphaFoldDB" id="A0A8J3N373"/>
<organism evidence="2 3">
    <name type="scientific">Reticulibacter mediterranei</name>
    <dbReference type="NCBI Taxonomy" id="2778369"/>
    <lineage>
        <taxon>Bacteria</taxon>
        <taxon>Bacillati</taxon>
        <taxon>Chloroflexota</taxon>
        <taxon>Ktedonobacteria</taxon>
        <taxon>Ktedonobacterales</taxon>
        <taxon>Reticulibacteraceae</taxon>
        <taxon>Reticulibacter</taxon>
    </lineage>
</organism>
<dbReference type="EMBL" id="BNJK01000001">
    <property type="protein sequence ID" value="GHO96742.1"/>
    <property type="molecule type" value="Genomic_DNA"/>
</dbReference>
<dbReference type="Proteomes" id="UP000597444">
    <property type="component" value="Unassembled WGS sequence"/>
</dbReference>
<keyword evidence="3" id="KW-1185">Reference proteome</keyword>
<dbReference type="RefSeq" id="WP_220207343.1">
    <property type="nucleotide sequence ID" value="NZ_BNJK01000001.1"/>
</dbReference>
<name>A0A8J3N373_9CHLR</name>